<gene>
    <name evidence="7" type="ORF">F9802_19235</name>
</gene>
<accession>A0A6I1FK78</accession>
<name>A0A6I1FK78_9BACI</name>
<dbReference type="InterPro" id="IPR006139">
    <property type="entry name" value="D-isomer_2_OHA_DH_cat_dom"/>
</dbReference>
<dbReference type="PROSITE" id="PS00671">
    <property type="entry name" value="D_2_HYDROXYACID_DH_3"/>
    <property type="match status" value="1"/>
</dbReference>
<dbReference type="PANTHER" id="PTHR43761">
    <property type="entry name" value="D-ISOMER SPECIFIC 2-HYDROXYACID DEHYDROGENASE FAMILY PROTEIN (AFU_ORTHOLOGUE AFUA_1G13630)"/>
    <property type="match status" value="1"/>
</dbReference>
<evidence type="ECO:0000256" key="1">
    <source>
        <dbReference type="ARBA" id="ARBA00005854"/>
    </source>
</evidence>
<comment type="caution">
    <text evidence="7">The sequence shown here is derived from an EMBL/GenBank/DDBJ whole genome shotgun (WGS) entry which is preliminary data.</text>
</comment>
<dbReference type="PANTHER" id="PTHR43761:SF1">
    <property type="entry name" value="D-ISOMER SPECIFIC 2-HYDROXYACID DEHYDROGENASE CATALYTIC DOMAIN-CONTAINING PROTEIN-RELATED"/>
    <property type="match status" value="1"/>
</dbReference>
<evidence type="ECO:0000256" key="3">
    <source>
        <dbReference type="ARBA" id="ARBA00023027"/>
    </source>
</evidence>
<dbReference type="FunFam" id="3.40.50.720:FF:000203">
    <property type="entry name" value="D-3-phosphoglycerate dehydrogenase (SerA)"/>
    <property type="match status" value="1"/>
</dbReference>
<evidence type="ECO:0000259" key="6">
    <source>
        <dbReference type="Pfam" id="PF02826"/>
    </source>
</evidence>
<dbReference type="GO" id="GO:0051287">
    <property type="term" value="F:NAD binding"/>
    <property type="evidence" value="ECO:0007669"/>
    <property type="project" value="InterPro"/>
</dbReference>
<proteinExistence type="inferred from homology"/>
<dbReference type="GO" id="GO:0003714">
    <property type="term" value="F:transcription corepressor activity"/>
    <property type="evidence" value="ECO:0007669"/>
    <property type="project" value="InterPro"/>
</dbReference>
<dbReference type="InterPro" id="IPR036291">
    <property type="entry name" value="NAD(P)-bd_dom_sf"/>
</dbReference>
<dbReference type="SUPFAM" id="SSF52283">
    <property type="entry name" value="Formate/glycerate dehydrogenase catalytic domain-like"/>
    <property type="match status" value="1"/>
</dbReference>
<dbReference type="InterPro" id="IPR043322">
    <property type="entry name" value="CtBP"/>
</dbReference>
<keyword evidence="2 4" id="KW-0560">Oxidoreductase</keyword>
<dbReference type="InterPro" id="IPR050418">
    <property type="entry name" value="D-iso_2-hydroxyacid_DH_PdxB"/>
</dbReference>
<dbReference type="Pfam" id="PF00389">
    <property type="entry name" value="2-Hacid_dh"/>
    <property type="match status" value="1"/>
</dbReference>
<dbReference type="RefSeq" id="WP_152154712.1">
    <property type="nucleotide sequence ID" value="NZ_WEIO01000021.1"/>
</dbReference>
<dbReference type="EMBL" id="WEIO01000021">
    <property type="protein sequence ID" value="KAB7704038.1"/>
    <property type="molecule type" value="Genomic_DNA"/>
</dbReference>
<dbReference type="InterPro" id="IPR029753">
    <property type="entry name" value="D-isomer_DH_CS"/>
</dbReference>
<dbReference type="CDD" id="cd05299">
    <property type="entry name" value="CtBP_dh"/>
    <property type="match status" value="1"/>
</dbReference>
<keyword evidence="8" id="KW-1185">Reference proteome</keyword>
<keyword evidence="3" id="KW-0520">NAD</keyword>
<dbReference type="GO" id="GO:0016616">
    <property type="term" value="F:oxidoreductase activity, acting on the CH-OH group of donors, NAD or NADP as acceptor"/>
    <property type="evidence" value="ECO:0007669"/>
    <property type="project" value="InterPro"/>
</dbReference>
<evidence type="ECO:0000259" key="5">
    <source>
        <dbReference type="Pfam" id="PF00389"/>
    </source>
</evidence>
<evidence type="ECO:0000313" key="7">
    <source>
        <dbReference type="EMBL" id="KAB7704038.1"/>
    </source>
</evidence>
<protein>
    <submittedName>
        <fullName evidence="7">C-terminal binding protein</fullName>
    </submittedName>
</protein>
<evidence type="ECO:0000313" key="8">
    <source>
        <dbReference type="Proteomes" id="UP000429595"/>
    </source>
</evidence>
<evidence type="ECO:0000256" key="4">
    <source>
        <dbReference type="RuleBase" id="RU003719"/>
    </source>
</evidence>
<evidence type="ECO:0000256" key="2">
    <source>
        <dbReference type="ARBA" id="ARBA00023002"/>
    </source>
</evidence>
<comment type="similarity">
    <text evidence="1 4">Belongs to the D-isomer specific 2-hydroxyacid dehydrogenase family.</text>
</comment>
<dbReference type="SUPFAM" id="SSF51735">
    <property type="entry name" value="NAD(P)-binding Rossmann-fold domains"/>
    <property type="match status" value="1"/>
</dbReference>
<dbReference type="AlphaFoldDB" id="A0A6I1FK78"/>
<dbReference type="PROSITE" id="PS00670">
    <property type="entry name" value="D_2_HYDROXYACID_DH_2"/>
    <property type="match status" value="1"/>
</dbReference>
<dbReference type="Pfam" id="PF02826">
    <property type="entry name" value="2-Hacid_dh_C"/>
    <property type="match status" value="1"/>
</dbReference>
<organism evidence="7 8">
    <name type="scientific">Bacillus aerolatus</name>
    <dbReference type="NCBI Taxonomy" id="2653354"/>
    <lineage>
        <taxon>Bacteria</taxon>
        <taxon>Bacillati</taxon>
        <taxon>Bacillota</taxon>
        <taxon>Bacilli</taxon>
        <taxon>Bacillales</taxon>
        <taxon>Bacillaceae</taxon>
        <taxon>Bacillus</taxon>
    </lineage>
</organism>
<sequence>MKDGRHLVWILDDEWNSHELEKSMYNQHGFEVKVTRSDKLEDDMPLYAPCADGVVAQVGFQCRADVIDKLQSCKVISVSGAGYNHVDIEAATQKGIMVSNVPDYCAEEVSNHTLALILTVTRRLASYNRKVREGKWDPLDTMPIHRLSENTVGLLGFGRIARMVAAKLKPFGVRILVHDDFVTEETFNVHGVEPVSLNDLLQQSNILSLHVPLTTETNNLINYERLKMMPRGAFVINTCRGGVINEADLETAIKEGHISGAGLDVLEIEPPSPDHPLLKMDEVFITPHSSYLSEESIDELRTRTTQAVIDGVHGKHLPYALNQVKTETKI</sequence>
<dbReference type="InterPro" id="IPR006140">
    <property type="entry name" value="D-isomer_DH_NAD-bd"/>
</dbReference>
<reference evidence="7 8" key="1">
    <citation type="submission" date="2019-10" db="EMBL/GenBank/DDBJ databases">
        <title>Bacillus aerolatum sp. nov., isolated from bioaerosol of sport playgrounds.</title>
        <authorList>
            <person name="Chen P."/>
            <person name="Zhang G."/>
        </authorList>
    </citation>
    <scope>NUCLEOTIDE SEQUENCE [LARGE SCALE GENOMIC DNA]</scope>
    <source>
        <strain evidence="7 8">CX253</strain>
    </source>
</reference>
<feature type="domain" description="D-isomer specific 2-hydroxyacid dehydrogenase NAD-binding" evidence="6">
    <location>
        <begin position="114"/>
        <end position="289"/>
    </location>
</feature>
<dbReference type="Gene3D" id="3.40.50.720">
    <property type="entry name" value="NAD(P)-binding Rossmann-like Domain"/>
    <property type="match status" value="2"/>
</dbReference>
<feature type="domain" description="D-isomer specific 2-hydroxyacid dehydrogenase catalytic" evidence="5">
    <location>
        <begin position="21"/>
        <end position="322"/>
    </location>
</feature>
<dbReference type="Proteomes" id="UP000429595">
    <property type="component" value="Unassembled WGS sequence"/>
</dbReference>